<organism evidence="1 2">
    <name type="scientific">Cedecea neteri</name>
    <dbReference type="NCBI Taxonomy" id="158822"/>
    <lineage>
        <taxon>Bacteria</taxon>
        <taxon>Pseudomonadati</taxon>
        <taxon>Pseudomonadota</taxon>
        <taxon>Gammaproteobacteria</taxon>
        <taxon>Enterobacterales</taxon>
        <taxon>Enterobacteriaceae</taxon>
        <taxon>Cedecea</taxon>
    </lineage>
</organism>
<dbReference type="GO" id="GO:0016410">
    <property type="term" value="F:N-acyltransferase activity"/>
    <property type="evidence" value="ECO:0007669"/>
    <property type="project" value="TreeGrafter"/>
</dbReference>
<dbReference type="InterPro" id="IPR016181">
    <property type="entry name" value="Acyl_CoA_acyltransferase"/>
</dbReference>
<dbReference type="STRING" id="158822.LH23_13820"/>
<dbReference type="EC" id="2.3.1.102" evidence="1"/>
<gene>
    <name evidence="1" type="primary">iucB_1</name>
    <name evidence="1" type="ORF">NCTC12120_07169</name>
</gene>
<protein>
    <submittedName>
        <fullName evidence="1">N(6)-hydroxylysine O-acetyltransferase</fullName>
        <ecNumber evidence="1">2.3.1.102</ecNumber>
    </submittedName>
</protein>
<evidence type="ECO:0000313" key="1">
    <source>
        <dbReference type="EMBL" id="SQC94051.1"/>
    </source>
</evidence>
<name>A0A2X3JDM1_9ENTR</name>
<dbReference type="EMBL" id="UAVU01000012">
    <property type="protein sequence ID" value="SQC94051.1"/>
    <property type="molecule type" value="Genomic_DNA"/>
</dbReference>
<dbReference type="PANTHER" id="PTHR31438">
    <property type="entry name" value="LYSINE N-ACYLTRANSFERASE C17G9.06C-RELATED"/>
    <property type="match status" value="1"/>
</dbReference>
<keyword evidence="1" id="KW-0012">Acyltransferase</keyword>
<dbReference type="Pfam" id="PF13523">
    <property type="entry name" value="Acetyltransf_8"/>
    <property type="match status" value="1"/>
</dbReference>
<accession>A0A2X3JDM1</accession>
<dbReference type="PANTHER" id="PTHR31438:SF1">
    <property type="entry name" value="LYSINE N-ACYLTRANSFERASE C17G9.06C-RELATED"/>
    <property type="match status" value="1"/>
</dbReference>
<sequence length="77" mass="9003">MARRALCAKLAARLTHYLLLDEPRTQHTVLEPRADNQRLFKHLDAAGYVTIKEFDFPHKRSRLVMANRHNFFSEVGL</sequence>
<dbReference type="GO" id="GO:0050133">
    <property type="term" value="F:N6-hydroxylysine O-acetyltransferase activity"/>
    <property type="evidence" value="ECO:0007669"/>
    <property type="project" value="UniProtKB-EC"/>
</dbReference>
<dbReference type="AlphaFoldDB" id="A0A2X3JDM1"/>
<keyword evidence="1" id="KW-0808">Transferase</keyword>
<evidence type="ECO:0000313" key="2">
    <source>
        <dbReference type="Proteomes" id="UP000251197"/>
    </source>
</evidence>
<dbReference type="Gene3D" id="3.40.630.30">
    <property type="match status" value="1"/>
</dbReference>
<dbReference type="SUPFAM" id="SSF55729">
    <property type="entry name" value="Acyl-CoA N-acyltransferases (Nat)"/>
    <property type="match status" value="1"/>
</dbReference>
<proteinExistence type="predicted"/>
<dbReference type="Proteomes" id="UP000251197">
    <property type="component" value="Unassembled WGS sequence"/>
</dbReference>
<reference evidence="1 2" key="1">
    <citation type="submission" date="2018-06" db="EMBL/GenBank/DDBJ databases">
        <authorList>
            <consortium name="Pathogen Informatics"/>
            <person name="Doyle S."/>
        </authorList>
    </citation>
    <scope>NUCLEOTIDE SEQUENCE [LARGE SCALE GENOMIC DNA]</scope>
    <source>
        <strain evidence="1 2">NCTC12120</strain>
    </source>
</reference>